<feature type="compositionally biased region" description="Acidic residues" evidence="1">
    <location>
        <begin position="98"/>
        <end position="107"/>
    </location>
</feature>
<accession>A0A388M1P8</accession>
<evidence type="ECO:0000256" key="1">
    <source>
        <dbReference type="SAM" id="MobiDB-lite"/>
    </source>
</evidence>
<evidence type="ECO:0000256" key="2">
    <source>
        <dbReference type="SAM" id="Phobius"/>
    </source>
</evidence>
<keyword evidence="2" id="KW-0472">Membrane</keyword>
<keyword evidence="2" id="KW-1133">Transmembrane helix</keyword>
<reference evidence="3 4" key="1">
    <citation type="journal article" date="2018" name="Cell">
        <title>The Chara Genome: Secondary Complexity and Implications for Plant Terrestrialization.</title>
        <authorList>
            <person name="Nishiyama T."/>
            <person name="Sakayama H."/>
            <person name="Vries J.D."/>
            <person name="Buschmann H."/>
            <person name="Saint-Marcoux D."/>
            <person name="Ullrich K.K."/>
            <person name="Haas F.B."/>
            <person name="Vanderstraeten L."/>
            <person name="Becker D."/>
            <person name="Lang D."/>
            <person name="Vosolsobe S."/>
            <person name="Rombauts S."/>
            <person name="Wilhelmsson P.K.I."/>
            <person name="Janitza P."/>
            <person name="Kern R."/>
            <person name="Heyl A."/>
            <person name="Rumpler F."/>
            <person name="Villalobos L.I.A.C."/>
            <person name="Clay J.M."/>
            <person name="Skokan R."/>
            <person name="Toyoda A."/>
            <person name="Suzuki Y."/>
            <person name="Kagoshima H."/>
            <person name="Schijlen E."/>
            <person name="Tajeshwar N."/>
            <person name="Catarino B."/>
            <person name="Hetherington A.J."/>
            <person name="Saltykova A."/>
            <person name="Bonnot C."/>
            <person name="Breuninger H."/>
            <person name="Symeonidi A."/>
            <person name="Radhakrishnan G.V."/>
            <person name="Van Nieuwerburgh F."/>
            <person name="Deforce D."/>
            <person name="Chang C."/>
            <person name="Karol K.G."/>
            <person name="Hedrich R."/>
            <person name="Ulvskov P."/>
            <person name="Glockner G."/>
            <person name="Delwiche C.F."/>
            <person name="Petrasek J."/>
            <person name="Van de Peer Y."/>
            <person name="Friml J."/>
            <person name="Beilby M."/>
            <person name="Dolan L."/>
            <person name="Kohara Y."/>
            <person name="Sugano S."/>
            <person name="Fujiyama A."/>
            <person name="Delaux P.-M."/>
            <person name="Quint M."/>
            <person name="TheiBen G."/>
            <person name="Hagemann M."/>
            <person name="Harholt J."/>
            <person name="Dunand C."/>
            <person name="Zachgo S."/>
            <person name="Langdale J."/>
            <person name="Maumus F."/>
            <person name="Straeten D.V.D."/>
            <person name="Gould S.B."/>
            <person name="Rensing S.A."/>
        </authorList>
    </citation>
    <scope>NUCLEOTIDE SEQUENCE [LARGE SCALE GENOMIC DNA]</scope>
    <source>
        <strain evidence="3 4">S276</strain>
    </source>
</reference>
<dbReference type="EMBL" id="BFEA01000674">
    <property type="protein sequence ID" value="GBG88466.1"/>
    <property type="molecule type" value="Genomic_DNA"/>
</dbReference>
<feature type="compositionally biased region" description="Basic and acidic residues" evidence="1">
    <location>
        <begin position="203"/>
        <end position="215"/>
    </location>
</feature>
<protein>
    <submittedName>
        <fullName evidence="3">Uncharacterized protein</fullName>
    </submittedName>
</protein>
<sequence length="260" mass="29085">MGASEGSARQWVEYGLHNRSLATAVLLVLFWLLVGLAVVVVAAQRRDPGGDLTSPDLDLQQPYKSLPRTAIQRSRLLSATMSASQRRRHDFEDKRGEEEEEEEEKTGEEDFRGDSGASEQRDNGHPDDSDSEHFQLDFLHRPRRLIGARYNSHTGQTVIIFVGAVGGCFVVLTVIILIMVCCKRRRDKKEKRGRAGGGGGGGEGERERARERQMEEGDQFALMPPGHVLGDGRLTWTEKTTIDKSYFDRGSDMAEKKRRG</sequence>
<dbReference type="Proteomes" id="UP000265515">
    <property type="component" value="Unassembled WGS sequence"/>
</dbReference>
<comment type="caution">
    <text evidence="3">The sequence shown here is derived from an EMBL/GenBank/DDBJ whole genome shotgun (WGS) entry which is preliminary data.</text>
</comment>
<keyword evidence="4" id="KW-1185">Reference proteome</keyword>
<keyword evidence="2" id="KW-0812">Transmembrane</keyword>
<organism evidence="3 4">
    <name type="scientific">Chara braunii</name>
    <name type="common">Braun's stonewort</name>
    <dbReference type="NCBI Taxonomy" id="69332"/>
    <lineage>
        <taxon>Eukaryota</taxon>
        <taxon>Viridiplantae</taxon>
        <taxon>Streptophyta</taxon>
        <taxon>Charophyceae</taxon>
        <taxon>Charales</taxon>
        <taxon>Characeae</taxon>
        <taxon>Chara</taxon>
    </lineage>
</organism>
<gene>
    <name evidence="3" type="ORF">CBR_g47163</name>
</gene>
<dbReference type="AlphaFoldDB" id="A0A388M1P8"/>
<feature type="transmembrane region" description="Helical" evidence="2">
    <location>
        <begin position="21"/>
        <end position="43"/>
    </location>
</feature>
<feature type="region of interest" description="Disordered" evidence="1">
    <location>
        <begin position="189"/>
        <end position="231"/>
    </location>
</feature>
<proteinExistence type="predicted"/>
<evidence type="ECO:0000313" key="4">
    <source>
        <dbReference type="Proteomes" id="UP000265515"/>
    </source>
</evidence>
<evidence type="ECO:0000313" key="3">
    <source>
        <dbReference type="EMBL" id="GBG88466.1"/>
    </source>
</evidence>
<feature type="region of interest" description="Disordered" evidence="1">
    <location>
        <begin position="79"/>
        <end position="133"/>
    </location>
</feature>
<dbReference type="Gramene" id="GBG88466">
    <property type="protein sequence ID" value="GBG88466"/>
    <property type="gene ID" value="CBR_g47163"/>
</dbReference>
<name>A0A388M1P8_CHABU</name>
<feature type="transmembrane region" description="Helical" evidence="2">
    <location>
        <begin position="158"/>
        <end position="182"/>
    </location>
</feature>
<feature type="compositionally biased region" description="Basic and acidic residues" evidence="1">
    <location>
        <begin position="108"/>
        <end position="133"/>
    </location>
</feature>